<protein>
    <submittedName>
        <fullName evidence="2">Uncharacterized protein</fullName>
    </submittedName>
</protein>
<dbReference type="Proteomes" id="UP001218188">
    <property type="component" value="Unassembled WGS sequence"/>
</dbReference>
<feature type="compositionally biased region" description="Basic residues" evidence="1">
    <location>
        <begin position="310"/>
        <end position="321"/>
    </location>
</feature>
<feature type="region of interest" description="Disordered" evidence="1">
    <location>
        <begin position="307"/>
        <end position="330"/>
    </location>
</feature>
<name>A0AAD6SB34_9AGAR</name>
<dbReference type="EMBL" id="JARJCM010000167">
    <property type="protein sequence ID" value="KAJ7024589.1"/>
    <property type="molecule type" value="Genomic_DNA"/>
</dbReference>
<evidence type="ECO:0000256" key="1">
    <source>
        <dbReference type="SAM" id="MobiDB-lite"/>
    </source>
</evidence>
<proteinExistence type="predicted"/>
<comment type="caution">
    <text evidence="2">The sequence shown here is derived from an EMBL/GenBank/DDBJ whole genome shotgun (WGS) entry which is preliminary data.</text>
</comment>
<accession>A0AAD6SB34</accession>
<reference evidence="2" key="1">
    <citation type="submission" date="2023-03" db="EMBL/GenBank/DDBJ databases">
        <title>Massive genome expansion in bonnet fungi (Mycena s.s.) driven by repeated elements and novel gene families across ecological guilds.</title>
        <authorList>
            <consortium name="Lawrence Berkeley National Laboratory"/>
            <person name="Harder C.B."/>
            <person name="Miyauchi S."/>
            <person name="Viragh M."/>
            <person name="Kuo A."/>
            <person name="Thoen E."/>
            <person name="Andreopoulos B."/>
            <person name="Lu D."/>
            <person name="Skrede I."/>
            <person name="Drula E."/>
            <person name="Henrissat B."/>
            <person name="Morin E."/>
            <person name="Kohler A."/>
            <person name="Barry K."/>
            <person name="LaButti K."/>
            <person name="Morin E."/>
            <person name="Salamov A."/>
            <person name="Lipzen A."/>
            <person name="Mereny Z."/>
            <person name="Hegedus B."/>
            <person name="Baldrian P."/>
            <person name="Stursova M."/>
            <person name="Weitz H."/>
            <person name="Taylor A."/>
            <person name="Grigoriev I.V."/>
            <person name="Nagy L.G."/>
            <person name="Martin F."/>
            <person name="Kauserud H."/>
        </authorList>
    </citation>
    <scope>NUCLEOTIDE SEQUENCE</scope>
    <source>
        <strain evidence="2">CBHHK200</strain>
    </source>
</reference>
<sequence length="330" mass="36556">MDDPSGMVYPSRPPSADNDGSFACSLPLFTHPAFKGIDTHEVDGRSHWIFLKHPTKSAAFTDLSSFKLYILDLNDPDYKYEDHHNSDKVVQFKKILHLAHAHYKFCVAHHRHRTTAVQKWNSIQLVPEEVLHRLVFYDPSSRDERLKLPREHDRMGKLFPCDYYTEDNPAPAAKFRPMLTYKPPPPIDNARLPHADALFQSLITYKEALATSSSAPIATSSKVSASCASTASSYSVPEASIYSAPTASTSAVCAASSPPVDGPWFLLSDGQLELDPVEAERLARNGPDGTRLTLQLVDTLAQAQKLRQQAIKKTRKAKAHKPAGGGEPEQ</sequence>
<evidence type="ECO:0000313" key="3">
    <source>
        <dbReference type="Proteomes" id="UP001218188"/>
    </source>
</evidence>
<evidence type="ECO:0000313" key="2">
    <source>
        <dbReference type="EMBL" id="KAJ7024589.1"/>
    </source>
</evidence>
<keyword evidence="3" id="KW-1185">Reference proteome</keyword>
<organism evidence="2 3">
    <name type="scientific">Mycena alexandri</name>
    <dbReference type="NCBI Taxonomy" id="1745969"/>
    <lineage>
        <taxon>Eukaryota</taxon>
        <taxon>Fungi</taxon>
        <taxon>Dikarya</taxon>
        <taxon>Basidiomycota</taxon>
        <taxon>Agaricomycotina</taxon>
        <taxon>Agaricomycetes</taxon>
        <taxon>Agaricomycetidae</taxon>
        <taxon>Agaricales</taxon>
        <taxon>Marasmiineae</taxon>
        <taxon>Mycenaceae</taxon>
        <taxon>Mycena</taxon>
    </lineage>
</organism>
<gene>
    <name evidence="2" type="ORF">C8F04DRAFT_1270129</name>
</gene>
<dbReference type="AlphaFoldDB" id="A0AAD6SB34"/>